<dbReference type="Pfam" id="PF00496">
    <property type="entry name" value="SBP_bac_5"/>
    <property type="match status" value="1"/>
</dbReference>
<dbReference type="EMBL" id="BAAAOB010000001">
    <property type="protein sequence ID" value="GAA1777417.1"/>
    <property type="molecule type" value="Genomic_DNA"/>
</dbReference>
<proteinExistence type="inferred from homology"/>
<accession>A0ABP4XGG2</accession>
<protein>
    <submittedName>
        <fullName evidence="6">ABC transporter substrate-binding protein</fullName>
    </submittedName>
</protein>
<evidence type="ECO:0000256" key="2">
    <source>
        <dbReference type="ARBA" id="ARBA00005695"/>
    </source>
</evidence>
<dbReference type="RefSeq" id="WP_344028292.1">
    <property type="nucleotide sequence ID" value="NZ_BAAAOB010000001.1"/>
</dbReference>
<evidence type="ECO:0000313" key="6">
    <source>
        <dbReference type="EMBL" id="GAA1777417.1"/>
    </source>
</evidence>
<feature type="signal peptide" evidence="4">
    <location>
        <begin position="1"/>
        <end position="33"/>
    </location>
</feature>
<dbReference type="PROSITE" id="PS51257">
    <property type="entry name" value="PROKAR_LIPOPROTEIN"/>
    <property type="match status" value="1"/>
</dbReference>
<feature type="domain" description="Solute-binding protein family 5" evidence="5">
    <location>
        <begin position="109"/>
        <end position="476"/>
    </location>
</feature>
<feature type="chain" id="PRO_5046020844" evidence="4">
    <location>
        <begin position="34"/>
        <end position="554"/>
    </location>
</feature>
<comment type="subcellular location">
    <subcellularLocation>
        <location evidence="1">Cell membrane</location>
        <topology evidence="1">Lipid-anchor</topology>
    </subcellularLocation>
</comment>
<evidence type="ECO:0000256" key="4">
    <source>
        <dbReference type="SAM" id="SignalP"/>
    </source>
</evidence>
<dbReference type="PIRSF" id="PIRSF002741">
    <property type="entry name" value="MppA"/>
    <property type="match status" value="1"/>
</dbReference>
<gene>
    <name evidence="6" type="ORF">GCM10009768_02440</name>
</gene>
<dbReference type="InterPro" id="IPR039424">
    <property type="entry name" value="SBP_5"/>
</dbReference>
<name>A0ABP4XGG2_9MICO</name>
<dbReference type="Gene3D" id="3.90.76.10">
    <property type="entry name" value="Dipeptide-binding Protein, Domain 1"/>
    <property type="match status" value="1"/>
</dbReference>
<dbReference type="Gene3D" id="3.40.190.10">
    <property type="entry name" value="Periplasmic binding protein-like II"/>
    <property type="match status" value="1"/>
</dbReference>
<keyword evidence="7" id="KW-1185">Reference proteome</keyword>
<organism evidence="6 7">
    <name type="scientific">Leucobacter iarius</name>
    <dbReference type="NCBI Taxonomy" id="333963"/>
    <lineage>
        <taxon>Bacteria</taxon>
        <taxon>Bacillati</taxon>
        <taxon>Actinomycetota</taxon>
        <taxon>Actinomycetes</taxon>
        <taxon>Micrococcales</taxon>
        <taxon>Microbacteriaceae</taxon>
        <taxon>Leucobacter</taxon>
    </lineage>
</organism>
<dbReference type="InterPro" id="IPR023765">
    <property type="entry name" value="SBP_5_CS"/>
</dbReference>
<dbReference type="Proteomes" id="UP001500851">
    <property type="component" value="Unassembled WGS sequence"/>
</dbReference>
<reference evidence="7" key="1">
    <citation type="journal article" date="2019" name="Int. J. Syst. Evol. Microbiol.">
        <title>The Global Catalogue of Microorganisms (GCM) 10K type strain sequencing project: providing services to taxonomists for standard genome sequencing and annotation.</title>
        <authorList>
            <consortium name="The Broad Institute Genomics Platform"/>
            <consortium name="The Broad Institute Genome Sequencing Center for Infectious Disease"/>
            <person name="Wu L."/>
            <person name="Ma J."/>
        </authorList>
    </citation>
    <scope>NUCLEOTIDE SEQUENCE [LARGE SCALE GENOMIC DNA]</scope>
    <source>
        <strain evidence="7">JCM 14736</strain>
    </source>
</reference>
<dbReference type="InterPro" id="IPR000914">
    <property type="entry name" value="SBP_5_dom"/>
</dbReference>
<dbReference type="PANTHER" id="PTHR30290">
    <property type="entry name" value="PERIPLASMIC BINDING COMPONENT OF ABC TRANSPORTER"/>
    <property type="match status" value="1"/>
</dbReference>
<dbReference type="InterPro" id="IPR030678">
    <property type="entry name" value="Peptide/Ni-bd"/>
</dbReference>
<dbReference type="PROSITE" id="PS01040">
    <property type="entry name" value="SBP_BACTERIAL_5"/>
    <property type="match status" value="1"/>
</dbReference>
<dbReference type="Gene3D" id="3.10.105.10">
    <property type="entry name" value="Dipeptide-binding Protein, Domain 3"/>
    <property type="match status" value="1"/>
</dbReference>
<sequence>MHTTRTQRVRRSSARALTVAGIAVAALALSACAGGGGAAGAKTGLGVDLNNLATETAAAKGPIDAITWNLPYEPLSLDPMKTFNYAENTVDANLCDSLQRLNPDLTTGPGLAEKVDTPNDTTVVYTLRDGVKFWDGSPLTPADVVFSIDRQSGAHNADSYYSEYFTSVKSVEQTGANQVTVHLSKPDALFAQGMATAAGAIVSKAYATKTGEKFGTPQGGIMCTGAFKLDRWNAGKGIDIVKNDAYWDTKLTPKVGKVSFSFIADETTAINALRSGDVDGQFFYLPPTGMQQLTDGKTVQTTYGKSFVFFTLAGASDSGPFADPKVRQALLDSIDRQAISDVVFQKAAIPAPTLAGPDYWGDQKSLFDPAFKKFGTKPDPGAAKQLLAGVDTSKEITIAIQGSSAVHEQTANLIQAAGQAIGLKIKTKVIPVEQYGNLYYDPKARAGLDAFFTTWYGNVTDPLDVYQVFTTGGANNFGNYTGVNDLVQQARSTLDPAERAKTTVEIQAKVTKDLPWTPLTYLPTILVQNDKITGAVPSIAYLSYPWAATIGSAK</sequence>
<comment type="similarity">
    <text evidence="2">Belongs to the bacterial solute-binding protein 5 family.</text>
</comment>
<comment type="caution">
    <text evidence="6">The sequence shown here is derived from an EMBL/GenBank/DDBJ whole genome shotgun (WGS) entry which is preliminary data.</text>
</comment>
<evidence type="ECO:0000256" key="3">
    <source>
        <dbReference type="ARBA" id="ARBA00022729"/>
    </source>
</evidence>
<dbReference type="SUPFAM" id="SSF53850">
    <property type="entry name" value="Periplasmic binding protein-like II"/>
    <property type="match status" value="1"/>
</dbReference>
<keyword evidence="3 4" id="KW-0732">Signal</keyword>
<evidence type="ECO:0000259" key="5">
    <source>
        <dbReference type="Pfam" id="PF00496"/>
    </source>
</evidence>
<dbReference type="CDD" id="cd00995">
    <property type="entry name" value="PBP2_NikA_DppA_OppA_like"/>
    <property type="match status" value="1"/>
</dbReference>
<evidence type="ECO:0000313" key="7">
    <source>
        <dbReference type="Proteomes" id="UP001500851"/>
    </source>
</evidence>
<evidence type="ECO:0000256" key="1">
    <source>
        <dbReference type="ARBA" id="ARBA00004193"/>
    </source>
</evidence>